<comment type="caution">
    <text evidence="1">The sequence shown here is derived from an EMBL/GenBank/DDBJ whole genome shotgun (WGS) entry which is preliminary data.</text>
</comment>
<evidence type="ECO:0000313" key="2">
    <source>
        <dbReference type="Proteomes" id="UP000612055"/>
    </source>
</evidence>
<protein>
    <submittedName>
        <fullName evidence="1">Uncharacterized protein</fullName>
    </submittedName>
</protein>
<dbReference type="Proteomes" id="UP000612055">
    <property type="component" value="Unassembled WGS sequence"/>
</dbReference>
<organism evidence="1 2">
    <name type="scientific">Edaphochlamys debaryana</name>
    <dbReference type="NCBI Taxonomy" id="47281"/>
    <lineage>
        <taxon>Eukaryota</taxon>
        <taxon>Viridiplantae</taxon>
        <taxon>Chlorophyta</taxon>
        <taxon>core chlorophytes</taxon>
        <taxon>Chlorophyceae</taxon>
        <taxon>CS clade</taxon>
        <taxon>Chlamydomonadales</taxon>
        <taxon>Chlamydomonadales incertae sedis</taxon>
        <taxon>Edaphochlamys</taxon>
    </lineage>
</organism>
<proteinExistence type="predicted"/>
<dbReference type="EMBL" id="JAEHOE010000008">
    <property type="protein sequence ID" value="KAG2499037.1"/>
    <property type="molecule type" value="Genomic_DNA"/>
</dbReference>
<name>A0A835Y9Z5_9CHLO</name>
<accession>A0A835Y9Z5</accession>
<evidence type="ECO:0000313" key="1">
    <source>
        <dbReference type="EMBL" id="KAG2499037.1"/>
    </source>
</evidence>
<gene>
    <name evidence="1" type="ORF">HYH03_003222</name>
</gene>
<dbReference type="AlphaFoldDB" id="A0A835Y9Z5"/>
<sequence>MDMQGYVEYCKKMRSGSAAPRPRVPPVPRSHYDYGLFQDMRRIAFLRLQQHERIGGLITKEESDLILARKEEVLKDRKLLEDIAERSGVYIDLEVKDCIQQFLETRQRAERFHRFATEFGRGLPKTGEQQRAATAFMKRVEAEAELREALARRDVANCPLRIKLPWAGPAATCELTGLRYLDCCGRLSAGAAAEGKADESQLPPQLRTLKKVGPKGRPLPVHEQERERTAHVKFKGRAEGRLRKAFITASRPRFRDY</sequence>
<reference evidence="1" key="1">
    <citation type="journal article" date="2020" name="bioRxiv">
        <title>Comparative genomics of Chlamydomonas.</title>
        <authorList>
            <person name="Craig R.J."/>
            <person name="Hasan A.R."/>
            <person name="Ness R.W."/>
            <person name="Keightley P.D."/>
        </authorList>
    </citation>
    <scope>NUCLEOTIDE SEQUENCE</scope>
    <source>
        <strain evidence="1">CCAP 11/70</strain>
    </source>
</reference>
<dbReference type="OrthoDB" id="539354at2759"/>
<keyword evidence="2" id="KW-1185">Reference proteome</keyword>